<dbReference type="InterPro" id="IPR046364">
    <property type="entry name" value="Exo70_C"/>
</dbReference>
<accession>A0ABP9Y4A0</accession>
<organism evidence="4 5">
    <name type="scientific">Helicostylum pulchrum</name>
    <dbReference type="NCBI Taxonomy" id="562976"/>
    <lineage>
        <taxon>Eukaryota</taxon>
        <taxon>Fungi</taxon>
        <taxon>Fungi incertae sedis</taxon>
        <taxon>Mucoromycota</taxon>
        <taxon>Mucoromycotina</taxon>
        <taxon>Mucoromycetes</taxon>
        <taxon>Mucorales</taxon>
        <taxon>Mucorineae</taxon>
        <taxon>Mucoraceae</taxon>
        <taxon>Helicostylum</taxon>
    </lineage>
</organism>
<dbReference type="Gene3D" id="1.20.1280.170">
    <property type="entry name" value="Exocyst complex component Exo70"/>
    <property type="match status" value="1"/>
</dbReference>
<comment type="similarity">
    <text evidence="1">Belongs to the EXO70 family.</text>
</comment>
<gene>
    <name evidence="4" type="ORF">HPULCUR_007112</name>
</gene>
<evidence type="ECO:0000313" key="5">
    <source>
        <dbReference type="Proteomes" id="UP001476247"/>
    </source>
</evidence>
<dbReference type="EMBL" id="BAABUJ010000019">
    <property type="protein sequence ID" value="GAA5801663.1"/>
    <property type="molecule type" value="Genomic_DNA"/>
</dbReference>
<evidence type="ECO:0000256" key="1">
    <source>
        <dbReference type="ARBA" id="ARBA00006756"/>
    </source>
</evidence>
<evidence type="ECO:0000313" key="4">
    <source>
        <dbReference type="EMBL" id="GAA5801663.1"/>
    </source>
</evidence>
<sequence>MENDSELMTTASMKQLSQLSTYIASSEKEIGYSVDFTKPYIEIRSAFLQRSLHPLSQAVQLSEKHQGISYEKGSSEFLKYTECYTKMLESEYKFAEQIMGNEQRRAAAIKGSIIPATIEYIAAGKQLNAVAKRLNYTETTFVFDIIEKYDRECMLYLEDLAQIVPLNDIQDMVNSFKLTVLRNFYEFMEDIRGRKEVNPQINLSSDGTVHEMTSNVSFFFFFFGICSVT</sequence>
<keyword evidence="5" id="KW-1185">Reference proteome</keyword>
<reference evidence="4 5" key="1">
    <citation type="submission" date="2024-04" db="EMBL/GenBank/DDBJ databases">
        <title>genome sequences of Mucor flavus KT1a and Helicostylum pulchrum KT1b strains isolation_sourced from the surface of a dry-aged beef.</title>
        <authorList>
            <person name="Toyotome T."/>
            <person name="Hosono M."/>
            <person name="Torimaru M."/>
            <person name="Fukuda K."/>
            <person name="Mikami N."/>
        </authorList>
    </citation>
    <scope>NUCLEOTIDE SEQUENCE [LARGE SCALE GENOMIC DNA]</scope>
    <source>
        <strain evidence="4 5">KT1b</strain>
    </source>
</reference>
<dbReference type="SUPFAM" id="SSF74788">
    <property type="entry name" value="Cullin repeat-like"/>
    <property type="match status" value="1"/>
</dbReference>
<evidence type="ECO:0000256" key="2">
    <source>
        <dbReference type="ARBA" id="ARBA00022448"/>
    </source>
</evidence>
<comment type="caution">
    <text evidence="4">The sequence shown here is derived from an EMBL/GenBank/DDBJ whole genome shotgun (WGS) entry which is preliminary data.</text>
</comment>
<dbReference type="Pfam" id="PF03081">
    <property type="entry name" value="Exo70_C"/>
    <property type="match status" value="1"/>
</dbReference>
<protein>
    <recommendedName>
        <fullName evidence="3">Exocyst complex subunit Exo70 C-terminal domain-containing protein</fullName>
    </recommendedName>
</protein>
<keyword evidence="2" id="KW-0813">Transport</keyword>
<dbReference type="InterPro" id="IPR016159">
    <property type="entry name" value="Cullin_repeat-like_dom_sf"/>
</dbReference>
<proteinExistence type="inferred from homology"/>
<name>A0ABP9Y4A0_9FUNG</name>
<evidence type="ECO:0000259" key="3">
    <source>
        <dbReference type="Pfam" id="PF03081"/>
    </source>
</evidence>
<feature type="domain" description="Exocyst complex subunit Exo70 C-terminal" evidence="3">
    <location>
        <begin position="76"/>
        <end position="216"/>
    </location>
</feature>
<dbReference type="Proteomes" id="UP001476247">
    <property type="component" value="Unassembled WGS sequence"/>
</dbReference>